<evidence type="ECO:0000259" key="1">
    <source>
        <dbReference type="Pfam" id="PF00501"/>
    </source>
</evidence>
<reference evidence="2 3" key="1">
    <citation type="submission" date="2020-01" db="EMBL/GenBank/DDBJ databases">
        <title>Insect and environment-associated Actinomycetes.</title>
        <authorList>
            <person name="Currrie C."/>
            <person name="Chevrette M."/>
            <person name="Carlson C."/>
            <person name="Stubbendieck R."/>
            <person name="Wendt-Pienkowski E."/>
        </authorList>
    </citation>
    <scope>NUCLEOTIDE SEQUENCE [LARGE SCALE GENOMIC DNA]</scope>
    <source>
        <strain evidence="2 3">SID8189</strain>
    </source>
</reference>
<feature type="non-terminal residue" evidence="2">
    <location>
        <position position="1"/>
    </location>
</feature>
<feature type="domain" description="AMP-dependent synthetase/ligase" evidence="1">
    <location>
        <begin position="23"/>
        <end position="165"/>
    </location>
</feature>
<evidence type="ECO:0000313" key="2">
    <source>
        <dbReference type="EMBL" id="NEC53023.1"/>
    </source>
</evidence>
<sequence>LLALGRGPEDAADPRTWPELFLDQVRRTPDAPAVVSGAQTLTYRELADRACALARLLAEAGVGAEQRVGIVLPRSVELVVALHAVALAGGAFVPVDPAHPAERIAQTLTDAAPVLVLTTSGTALPETGTRRLDVDALDLTGDGLVRPVRAEQAAYVIYTSGSTGR</sequence>
<organism evidence="2 3">
    <name type="scientific">Actinospica acidiphila</name>
    <dbReference type="NCBI Taxonomy" id="304899"/>
    <lineage>
        <taxon>Bacteria</taxon>
        <taxon>Bacillati</taxon>
        <taxon>Actinomycetota</taxon>
        <taxon>Actinomycetes</taxon>
        <taxon>Catenulisporales</taxon>
        <taxon>Actinospicaceae</taxon>
        <taxon>Actinospica</taxon>
    </lineage>
</organism>
<protein>
    <submittedName>
        <fullName evidence="2">AMP-binding protein</fullName>
    </submittedName>
</protein>
<dbReference type="Gene3D" id="3.40.50.980">
    <property type="match status" value="2"/>
</dbReference>
<dbReference type="Proteomes" id="UP000471745">
    <property type="component" value="Unassembled WGS sequence"/>
</dbReference>
<dbReference type="GO" id="GO:0031177">
    <property type="term" value="F:phosphopantetheine binding"/>
    <property type="evidence" value="ECO:0007669"/>
    <property type="project" value="TreeGrafter"/>
</dbReference>
<dbReference type="RefSeq" id="WP_163091429.1">
    <property type="nucleotide sequence ID" value="NZ_JAAGNA010001099.1"/>
</dbReference>
<dbReference type="PANTHER" id="PTHR45527">
    <property type="entry name" value="NONRIBOSOMAL PEPTIDE SYNTHETASE"/>
    <property type="match status" value="1"/>
</dbReference>
<dbReference type="GO" id="GO:0005829">
    <property type="term" value="C:cytosol"/>
    <property type="evidence" value="ECO:0007669"/>
    <property type="project" value="TreeGrafter"/>
</dbReference>
<dbReference type="GO" id="GO:0044550">
    <property type="term" value="P:secondary metabolite biosynthetic process"/>
    <property type="evidence" value="ECO:0007669"/>
    <property type="project" value="TreeGrafter"/>
</dbReference>
<dbReference type="AlphaFoldDB" id="A0A9X5CRQ0"/>
<dbReference type="GO" id="GO:0043041">
    <property type="term" value="P:amino acid activation for nonribosomal peptide biosynthetic process"/>
    <property type="evidence" value="ECO:0007669"/>
    <property type="project" value="TreeGrafter"/>
</dbReference>
<keyword evidence="3" id="KW-1185">Reference proteome</keyword>
<accession>A0A9X5CRQ0</accession>
<dbReference type="Pfam" id="PF00501">
    <property type="entry name" value="AMP-binding"/>
    <property type="match status" value="1"/>
</dbReference>
<gene>
    <name evidence="2" type="ORF">G3I18_31400</name>
</gene>
<comment type="caution">
    <text evidence="2">The sequence shown here is derived from an EMBL/GenBank/DDBJ whole genome shotgun (WGS) entry which is preliminary data.</text>
</comment>
<dbReference type="InterPro" id="IPR000873">
    <property type="entry name" value="AMP-dep_synth/lig_dom"/>
</dbReference>
<evidence type="ECO:0000313" key="3">
    <source>
        <dbReference type="Proteomes" id="UP000471745"/>
    </source>
</evidence>
<name>A0A9X5CRQ0_9ACTN</name>
<proteinExistence type="predicted"/>
<dbReference type="SUPFAM" id="SSF56801">
    <property type="entry name" value="Acetyl-CoA synthetase-like"/>
    <property type="match status" value="1"/>
</dbReference>
<dbReference type="PANTHER" id="PTHR45527:SF1">
    <property type="entry name" value="FATTY ACID SYNTHASE"/>
    <property type="match status" value="1"/>
</dbReference>
<feature type="non-terminal residue" evidence="2">
    <location>
        <position position="165"/>
    </location>
</feature>
<dbReference type="EMBL" id="JAAGNA010001099">
    <property type="protein sequence ID" value="NEC53023.1"/>
    <property type="molecule type" value="Genomic_DNA"/>
</dbReference>